<dbReference type="Gene3D" id="3.20.20.80">
    <property type="entry name" value="Glycosidases"/>
    <property type="match status" value="1"/>
</dbReference>
<dbReference type="CDD" id="cd11332">
    <property type="entry name" value="AmyAc_OligoGlu_TS"/>
    <property type="match status" value="1"/>
</dbReference>
<dbReference type="GO" id="GO:0009313">
    <property type="term" value="P:oligosaccharide catabolic process"/>
    <property type="evidence" value="ECO:0007669"/>
    <property type="project" value="TreeGrafter"/>
</dbReference>
<evidence type="ECO:0000259" key="3">
    <source>
        <dbReference type="SMART" id="SM00642"/>
    </source>
</evidence>
<feature type="domain" description="Glycosyl hydrolase family 13 catalytic" evidence="3">
    <location>
        <begin position="34"/>
        <end position="444"/>
    </location>
</feature>
<dbReference type="SUPFAM" id="SSF51445">
    <property type="entry name" value="(Trans)glycosidases"/>
    <property type="match status" value="1"/>
</dbReference>
<gene>
    <name evidence="4" type="ORF">BKA23_2268</name>
</gene>
<evidence type="ECO:0000313" key="4">
    <source>
        <dbReference type="EMBL" id="TWE13436.1"/>
    </source>
</evidence>
<dbReference type="SMART" id="SM00642">
    <property type="entry name" value="Aamy"/>
    <property type="match status" value="1"/>
</dbReference>
<comment type="similarity">
    <text evidence="1">Belongs to the glycosyl hydrolase 13 family.</text>
</comment>
<dbReference type="Pfam" id="PF00128">
    <property type="entry name" value="Alpha-amylase"/>
    <property type="match status" value="1"/>
</dbReference>
<keyword evidence="2" id="KW-0325">Glycoprotein</keyword>
<dbReference type="EMBL" id="VIVQ01000001">
    <property type="protein sequence ID" value="TWE13436.1"/>
    <property type="molecule type" value="Genomic_DNA"/>
</dbReference>
<dbReference type="Gene3D" id="3.90.400.10">
    <property type="entry name" value="Oligo-1,6-glucosidase, Domain 2"/>
    <property type="match status" value="1"/>
</dbReference>
<dbReference type="GO" id="GO:0004556">
    <property type="term" value="F:alpha-amylase activity"/>
    <property type="evidence" value="ECO:0007669"/>
    <property type="project" value="TreeGrafter"/>
</dbReference>
<dbReference type="OrthoDB" id="9043248at2"/>
<keyword evidence="5" id="KW-1185">Reference proteome</keyword>
<reference evidence="4 5" key="1">
    <citation type="submission" date="2019-06" db="EMBL/GenBank/DDBJ databases">
        <title>Sequencing the genomes of 1000 actinobacteria strains.</title>
        <authorList>
            <person name="Klenk H.-P."/>
        </authorList>
    </citation>
    <scope>NUCLEOTIDE SEQUENCE [LARGE SCALE GENOMIC DNA]</scope>
    <source>
        <strain evidence="4 5">DSM 19560</strain>
    </source>
</reference>
<name>A0A561ECU3_9MICO</name>
<dbReference type="AlphaFoldDB" id="A0A561ECU3"/>
<proteinExistence type="inferred from homology"/>
<dbReference type="InterPro" id="IPR006047">
    <property type="entry name" value="GH13_cat_dom"/>
</dbReference>
<evidence type="ECO:0000256" key="1">
    <source>
        <dbReference type="ARBA" id="ARBA00008061"/>
    </source>
</evidence>
<protein>
    <submittedName>
        <fullName evidence="4">Alpha-glucosidase</fullName>
    </submittedName>
</protein>
<comment type="caution">
    <text evidence="4">The sequence shown here is derived from an EMBL/GenBank/DDBJ whole genome shotgun (WGS) entry which is preliminary data.</text>
</comment>
<dbReference type="RefSeq" id="WP_145228011.1">
    <property type="nucleotide sequence ID" value="NZ_VIVQ01000001.1"/>
</dbReference>
<dbReference type="InterPro" id="IPR045857">
    <property type="entry name" value="O16G_dom_2"/>
</dbReference>
<evidence type="ECO:0000256" key="2">
    <source>
        <dbReference type="ARBA" id="ARBA00023180"/>
    </source>
</evidence>
<sequence>MTAPTTTTTGATSADILHTARPDAEWWRRAVIYQIYPRSWADSNADGIGDLPGITARLPYLKTLGVDAIWLSPFYPSPQADAGYDVADYRDVDPIFGTLADADQLIATSHELNLKVIVDLVPNHTSDEHAWFRAALAAGPGSRERGRYMFREGTGADGALPPNNWQSVFGGPAWTRVTEADGRPGQWYLHLFDVKQPDLNWHDQQVRDEFDDVLRFWLDRGADGFRVDVAHGLIKAEGLPDWAGPLNMLDLKDDGKPPMWDQDQVHEIYRHWRGVLDSYGGGDDSSRAMCAEAWVQPADRAAMYVRPDEFQQAFNFEFMQTPWEAAALRSSIADSYQANDEVGAPTTWVLSNHDVVRHASRLGLPVGNPRPNGIGADDPQPDAALGLRRARAATMLMLALPGGAYIYQGEELGLPEHTGLPDDARQDPTFARTGGAELGRDGCRIPMPWVKDAPTHGFGPGGDPWLPQPGEYADLAVDQQDGVTGSTLELYRTLLWVRREFDLGEGGLRELDFGPDVVAYEIQARRTATVLVNLGAKPIVLPANSAILVASQPGISDELPPDCAVWLTPRA</sequence>
<organism evidence="4 5">
    <name type="scientific">Rudaeicoccus suwonensis</name>
    <dbReference type="NCBI Taxonomy" id="657409"/>
    <lineage>
        <taxon>Bacteria</taxon>
        <taxon>Bacillati</taxon>
        <taxon>Actinomycetota</taxon>
        <taxon>Actinomycetes</taxon>
        <taxon>Micrococcales</taxon>
        <taxon>Dermacoccaceae</taxon>
        <taxon>Rudaeicoccus</taxon>
    </lineage>
</organism>
<dbReference type="PANTHER" id="PTHR10357">
    <property type="entry name" value="ALPHA-AMYLASE FAMILY MEMBER"/>
    <property type="match status" value="1"/>
</dbReference>
<accession>A0A561ECU3</accession>
<dbReference type="Proteomes" id="UP000318297">
    <property type="component" value="Unassembled WGS sequence"/>
</dbReference>
<dbReference type="PANTHER" id="PTHR10357:SF179">
    <property type="entry name" value="NEUTRAL AND BASIC AMINO ACID TRANSPORT PROTEIN RBAT"/>
    <property type="match status" value="1"/>
</dbReference>
<dbReference type="InterPro" id="IPR017853">
    <property type="entry name" value="GH"/>
</dbReference>
<dbReference type="FunFam" id="3.90.400.10:FF:000001">
    <property type="entry name" value="Maltase A3, isoform A"/>
    <property type="match status" value="1"/>
</dbReference>
<evidence type="ECO:0000313" key="5">
    <source>
        <dbReference type="Proteomes" id="UP000318297"/>
    </source>
</evidence>